<gene>
    <name evidence="10" type="ORF">H0194_03580</name>
</gene>
<dbReference type="GO" id="GO:0022857">
    <property type="term" value="F:transmembrane transporter activity"/>
    <property type="evidence" value="ECO:0007669"/>
    <property type="project" value="InterPro"/>
</dbReference>
<organism evidence="10 11">
    <name type="scientific">Corynebacterium incognita</name>
    <dbReference type="NCBI Taxonomy" id="2754725"/>
    <lineage>
        <taxon>Bacteria</taxon>
        <taxon>Bacillati</taxon>
        <taxon>Actinomycetota</taxon>
        <taxon>Actinomycetes</taxon>
        <taxon>Mycobacteriales</taxon>
        <taxon>Corynebacteriaceae</taxon>
        <taxon>Corynebacterium</taxon>
    </lineage>
</organism>
<feature type="transmembrane region" description="Helical" evidence="8">
    <location>
        <begin position="12"/>
        <end position="41"/>
    </location>
</feature>
<feature type="transmembrane region" description="Helical" evidence="8">
    <location>
        <begin position="418"/>
        <end position="438"/>
    </location>
</feature>
<accession>A0A7G7CR86</accession>
<dbReference type="AlphaFoldDB" id="A0A7G7CR86"/>
<dbReference type="NCBIfam" id="TIGR00879">
    <property type="entry name" value="SP"/>
    <property type="match status" value="1"/>
</dbReference>
<evidence type="ECO:0000313" key="10">
    <source>
        <dbReference type="EMBL" id="QNE90102.1"/>
    </source>
</evidence>
<sequence length="471" mass="49297">MAVVKQTKQSSYVRWVATIAALGGLLFGYDTGVMSGALLFLSPEFDMDAHQEGLVTSMLLVGAAVGAITGGRIADALGRRNTLLAGGVIFVVGSIWCAVAPSVAMLAAARTFLGVAVGAVSIVSPMFIAEKVPADVRGRMVSLNTLMIVVGQLAAYLVNSALAHTGNWHLMLGLAAVPGAMLAIGMLCINDTPAWYLRRGDVAKAREVAARSGMSLGEVSGATADAAADAGAETGADAGVAKPSEWKALKGNRWIQVTVALAMLMGLTQQITGVNAIVYFAPTLMNQVGISTQNSVYTSIVIGTVSVIACVIGLQLVDRIGRKRLLLYGLTGNVISLLVLSVTYAFADRSTALAMVSLTFMALFIAFQQAAVSPTTWLLISELVPVQVRGIGMGIAGLSLWVTNWAVAQYFLPLVEWLTGPWAFALFAGCGVVAIGYTKALIPETMGRSLDEVGEEMRVRYGRFGSGAKGR</sequence>
<dbReference type="EMBL" id="CP059404">
    <property type="protein sequence ID" value="QNE90102.1"/>
    <property type="molecule type" value="Genomic_DNA"/>
</dbReference>
<feature type="transmembrane region" description="Helical" evidence="8">
    <location>
        <begin position="391"/>
        <end position="412"/>
    </location>
</feature>
<evidence type="ECO:0000259" key="9">
    <source>
        <dbReference type="PROSITE" id="PS50850"/>
    </source>
</evidence>
<dbReference type="PRINTS" id="PR00171">
    <property type="entry name" value="SUGRTRNSPORT"/>
</dbReference>
<comment type="similarity">
    <text evidence="2 7">Belongs to the major facilitator superfamily. Sugar transporter (TC 2.A.1.1) family.</text>
</comment>
<feature type="transmembrane region" description="Helical" evidence="8">
    <location>
        <begin position="326"/>
        <end position="347"/>
    </location>
</feature>
<dbReference type="InterPro" id="IPR036259">
    <property type="entry name" value="MFS_trans_sf"/>
</dbReference>
<protein>
    <submittedName>
        <fullName evidence="10">Sugar porter family MFS transporter</fullName>
    </submittedName>
</protein>
<dbReference type="Proteomes" id="UP000515743">
    <property type="component" value="Chromosome"/>
</dbReference>
<feature type="transmembrane region" description="Helical" evidence="8">
    <location>
        <begin position="168"/>
        <end position="189"/>
    </location>
</feature>
<evidence type="ECO:0000256" key="4">
    <source>
        <dbReference type="ARBA" id="ARBA00022692"/>
    </source>
</evidence>
<dbReference type="PROSITE" id="PS00216">
    <property type="entry name" value="SUGAR_TRANSPORT_1"/>
    <property type="match status" value="2"/>
</dbReference>
<feature type="transmembrane region" description="Helical" evidence="8">
    <location>
        <begin position="141"/>
        <end position="162"/>
    </location>
</feature>
<evidence type="ECO:0000256" key="3">
    <source>
        <dbReference type="ARBA" id="ARBA00022448"/>
    </source>
</evidence>
<dbReference type="KEGG" id="cik:H0194_03580"/>
<keyword evidence="5 8" id="KW-1133">Transmembrane helix</keyword>
<feature type="domain" description="Major facilitator superfamily (MFS) profile" evidence="9">
    <location>
        <begin position="16"/>
        <end position="446"/>
    </location>
</feature>
<name>A0A7G7CR86_9CORY</name>
<proteinExistence type="inferred from homology"/>
<feature type="transmembrane region" description="Helical" evidence="8">
    <location>
        <begin position="257"/>
        <end position="281"/>
    </location>
</feature>
<feature type="transmembrane region" description="Helical" evidence="8">
    <location>
        <begin position="353"/>
        <end position="379"/>
    </location>
</feature>
<dbReference type="PROSITE" id="PS00217">
    <property type="entry name" value="SUGAR_TRANSPORT_2"/>
    <property type="match status" value="1"/>
</dbReference>
<comment type="subcellular location">
    <subcellularLocation>
        <location evidence="1">Cell membrane</location>
        <topology evidence="1">Multi-pass membrane protein</topology>
    </subcellularLocation>
</comment>
<keyword evidence="6 8" id="KW-0472">Membrane</keyword>
<dbReference type="PANTHER" id="PTHR48020:SF12">
    <property type="entry name" value="PROTON MYO-INOSITOL COTRANSPORTER"/>
    <property type="match status" value="1"/>
</dbReference>
<feature type="transmembrane region" description="Helical" evidence="8">
    <location>
        <begin position="112"/>
        <end position="129"/>
    </location>
</feature>
<reference evidence="10 11" key="1">
    <citation type="submission" date="2020-07" db="EMBL/GenBank/DDBJ databases">
        <title>Complete genome and description of Corynebacterium incognita strain Marseille-Q3630 sp. nov.</title>
        <authorList>
            <person name="Boxberger M."/>
        </authorList>
    </citation>
    <scope>NUCLEOTIDE SEQUENCE [LARGE SCALE GENOMIC DNA]</scope>
    <source>
        <strain evidence="10 11">Marseille-Q3630</strain>
    </source>
</reference>
<keyword evidence="3 7" id="KW-0813">Transport</keyword>
<keyword evidence="4 8" id="KW-0812">Transmembrane</keyword>
<evidence type="ECO:0000256" key="7">
    <source>
        <dbReference type="RuleBase" id="RU003346"/>
    </source>
</evidence>
<evidence type="ECO:0000313" key="11">
    <source>
        <dbReference type="Proteomes" id="UP000515743"/>
    </source>
</evidence>
<evidence type="ECO:0000256" key="5">
    <source>
        <dbReference type="ARBA" id="ARBA00022989"/>
    </source>
</evidence>
<dbReference type="SUPFAM" id="SSF103473">
    <property type="entry name" value="MFS general substrate transporter"/>
    <property type="match status" value="1"/>
</dbReference>
<dbReference type="InterPro" id="IPR050814">
    <property type="entry name" value="Myo-inositol_Transporter"/>
</dbReference>
<dbReference type="PANTHER" id="PTHR48020">
    <property type="entry name" value="PROTON MYO-INOSITOL COTRANSPORTER"/>
    <property type="match status" value="1"/>
</dbReference>
<evidence type="ECO:0000256" key="1">
    <source>
        <dbReference type="ARBA" id="ARBA00004651"/>
    </source>
</evidence>
<dbReference type="InterPro" id="IPR020846">
    <property type="entry name" value="MFS_dom"/>
</dbReference>
<keyword evidence="11" id="KW-1185">Reference proteome</keyword>
<dbReference type="GO" id="GO:0005886">
    <property type="term" value="C:plasma membrane"/>
    <property type="evidence" value="ECO:0007669"/>
    <property type="project" value="UniProtKB-SubCell"/>
</dbReference>
<dbReference type="Gene3D" id="1.20.1250.20">
    <property type="entry name" value="MFS general substrate transporter like domains"/>
    <property type="match status" value="1"/>
</dbReference>
<dbReference type="PROSITE" id="PS50850">
    <property type="entry name" value="MFS"/>
    <property type="match status" value="1"/>
</dbReference>
<evidence type="ECO:0000256" key="2">
    <source>
        <dbReference type="ARBA" id="ARBA00010992"/>
    </source>
</evidence>
<feature type="transmembrane region" description="Helical" evidence="8">
    <location>
        <begin position="296"/>
        <end position="314"/>
    </location>
</feature>
<evidence type="ECO:0000256" key="8">
    <source>
        <dbReference type="SAM" id="Phobius"/>
    </source>
</evidence>
<dbReference type="InterPro" id="IPR005829">
    <property type="entry name" value="Sugar_transporter_CS"/>
</dbReference>
<dbReference type="InterPro" id="IPR003663">
    <property type="entry name" value="Sugar/inositol_transpt"/>
</dbReference>
<dbReference type="Pfam" id="PF00083">
    <property type="entry name" value="Sugar_tr"/>
    <property type="match status" value="1"/>
</dbReference>
<feature type="transmembrane region" description="Helical" evidence="8">
    <location>
        <begin position="83"/>
        <end position="106"/>
    </location>
</feature>
<dbReference type="InterPro" id="IPR005828">
    <property type="entry name" value="MFS_sugar_transport-like"/>
</dbReference>
<evidence type="ECO:0000256" key="6">
    <source>
        <dbReference type="ARBA" id="ARBA00023136"/>
    </source>
</evidence>
<feature type="transmembrane region" description="Helical" evidence="8">
    <location>
        <begin position="53"/>
        <end position="71"/>
    </location>
</feature>